<dbReference type="FunFam" id="1.10.600.10:FF:000007">
    <property type="entry name" value="Isoprene synthase, chloroplastic"/>
    <property type="match status" value="1"/>
</dbReference>
<dbReference type="SUPFAM" id="SSF48576">
    <property type="entry name" value="Terpenoid synthases"/>
    <property type="match status" value="1"/>
</dbReference>
<dbReference type="GO" id="GO:0010333">
    <property type="term" value="F:terpene synthase activity"/>
    <property type="evidence" value="ECO:0007669"/>
    <property type="project" value="InterPro"/>
</dbReference>
<proteinExistence type="predicted"/>
<reference evidence="3 4" key="1">
    <citation type="journal article" date="2013" name="Genome Biol.">
        <title>The genome sequence of the most widely cultivated cacao type and its use to identify candidate genes regulating pod color.</title>
        <authorList>
            <person name="Motamayor J.C."/>
            <person name="Mockaitis K."/>
            <person name="Schmutz J."/>
            <person name="Haiminen N."/>
            <person name="Iii D.L."/>
            <person name="Cornejo O."/>
            <person name="Findley S.D."/>
            <person name="Zheng P."/>
            <person name="Utro F."/>
            <person name="Royaert S."/>
            <person name="Saski C."/>
            <person name="Jenkins J."/>
            <person name="Podicheti R."/>
            <person name="Zhao M."/>
            <person name="Scheffler B.E."/>
            <person name="Stack J.C."/>
            <person name="Feltus F.A."/>
            <person name="Mustiga G.M."/>
            <person name="Amores F."/>
            <person name="Phillips W."/>
            <person name="Marelli J.P."/>
            <person name="May G.D."/>
            <person name="Shapiro H."/>
            <person name="Ma J."/>
            <person name="Bustamante C.D."/>
            <person name="Schnell R.J."/>
            <person name="Main D."/>
            <person name="Gilbert D."/>
            <person name="Parida L."/>
            <person name="Kuhn D.N."/>
        </authorList>
    </citation>
    <scope>NUCLEOTIDE SEQUENCE [LARGE SCALE GENOMIC DNA]</scope>
    <source>
        <strain evidence="4">cv. Matina 1-6</strain>
    </source>
</reference>
<dbReference type="Gene3D" id="1.50.10.130">
    <property type="entry name" value="Terpene synthase, N-terminal domain"/>
    <property type="match status" value="1"/>
</dbReference>
<dbReference type="SUPFAM" id="SSF48239">
    <property type="entry name" value="Terpenoid cyclases/Protein prenyltransferases"/>
    <property type="match status" value="1"/>
</dbReference>
<dbReference type="SFLD" id="SFLDG01019">
    <property type="entry name" value="Terpene_Cyclase_Like_1_C_Termi"/>
    <property type="match status" value="1"/>
</dbReference>
<dbReference type="HOGENOM" id="CLU_003125_2_3_1"/>
<keyword evidence="1" id="KW-0479">Metal-binding</keyword>
<evidence type="ECO:0000313" key="4">
    <source>
        <dbReference type="Proteomes" id="UP000026915"/>
    </source>
</evidence>
<accession>A0A061FA71</accession>
<dbReference type="Pfam" id="PF03936">
    <property type="entry name" value="Terpene_synth_C"/>
    <property type="match status" value="1"/>
</dbReference>
<dbReference type="EMBL" id="CM001885">
    <property type="protein sequence ID" value="EOY13936.1"/>
    <property type="molecule type" value="Genomic_DNA"/>
</dbReference>
<keyword evidence="4" id="KW-1185">Reference proteome</keyword>
<dbReference type="AlphaFoldDB" id="A0A061FA71"/>
<dbReference type="Proteomes" id="UP000026915">
    <property type="component" value="Chromosome 7"/>
</dbReference>
<dbReference type="PANTHER" id="PTHR31225:SF218">
    <property type="entry name" value="GERANIOL SYNTHASE, CHLOROPLASTIC-LIKE"/>
    <property type="match status" value="1"/>
</dbReference>
<gene>
    <name evidence="3" type="ORF">TCM_032777</name>
</gene>
<dbReference type="Gramene" id="EOY13936">
    <property type="protein sequence ID" value="EOY13936"/>
    <property type="gene ID" value="TCM_032777"/>
</dbReference>
<dbReference type="InterPro" id="IPR050148">
    <property type="entry name" value="Terpene_synthase-like"/>
</dbReference>
<protein>
    <submittedName>
        <fullName evidence="3">3R-linalool synthase, putative isoform 2</fullName>
    </submittedName>
</protein>
<dbReference type="GO" id="GO:0000287">
    <property type="term" value="F:magnesium ion binding"/>
    <property type="evidence" value="ECO:0007669"/>
    <property type="project" value="InterPro"/>
</dbReference>
<dbReference type="Gene3D" id="1.10.600.10">
    <property type="entry name" value="Farnesyl Diphosphate Synthase"/>
    <property type="match status" value="1"/>
</dbReference>
<organism evidence="3 4">
    <name type="scientific">Theobroma cacao</name>
    <name type="common">Cacao</name>
    <name type="synonym">Cocoa</name>
    <dbReference type="NCBI Taxonomy" id="3641"/>
    <lineage>
        <taxon>Eukaryota</taxon>
        <taxon>Viridiplantae</taxon>
        <taxon>Streptophyta</taxon>
        <taxon>Embryophyta</taxon>
        <taxon>Tracheophyta</taxon>
        <taxon>Spermatophyta</taxon>
        <taxon>Magnoliopsida</taxon>
        <taxon>eudicotyledons</taxon>
        <taxon>Gunneridae</taxon>
        <taxon>Pentapetalae</taxon>
        <taxon>rosids</taxon>
        <taxon>malvids</taxon>
        <taxon>Malvales</taxon>
        <taxon>Malvaceae</taxon>
        <taxon>Byttnerioideae</taxon>
        <taxon>Theobroma</taxon>
    </lineage>
</organism>
<evidence type="ECO:0000256" key="1">
    <source>
        <dbReference type="ARBA" id="ARBA00022723"/>
    </source>
</evidence>
<dbReference type="SFLD" id="SFLDS00005">
    <property type="entry name" value="Isoprenoid_Synthase_Type_I"/>
    <property type="match status" value="1"/>
</dbReference>
<dbReference type="InterPro" id="IPR005630">
    <property type="entry name" value="Terpene_synthase_metal-bd"/>
</dbReference>
<evidence type="ECO:0000259" key="2">
    <source>
        <dbReference type="Pfam" id="PF03936"/>
    </source>
</evidence>
<dbReference type="InterPro" id="IPR008930">
    <property type="entry name" value="Terpenoid_cyclase/PrenylTrfase"/>
</dbReference>
<dbReference type="PANTHER" id="PTHR31225">
    <property type="entry name" value="OS04G0344100 PROTEIN-RELATED"/>
    <property type="match status" value="1"/>
</dbReference>
<sequence length="398" mass="46246">MLTLPLIFSIKHLLMLRKKMDGNKAEQIQQSLEYPLHWRMPWTEARDFIAINRYDAKMNSVLLELATLNYNIMQSVYLKELQELMEWWKDLNLKERLPFARDRLLECYFWGLGSCPPGPQLPMLRRNLGKFGSLATPLDDIFDVYGSLDELEKYTDAVNTWDLSKAMEELPEYMKVSFSAMYNHVSEMVQDALKDNGMDILPSIKEQWLCYVRGYLKEARWFHSGYTPTADEYLENAWVSSGIPLSIVYGVFGVAGHSINQYLSEFVEHWSASDLIRLPACISRLIDDLNTAEVEMKRGESMNFIHFYMTQEGVSEEEARDHVKGLIRNLWKKLNKAIVKDSVRAPGIVKVAVEMTRCVHRIYHYGDWFGIQSKENQDCVKSILEPIPMEQCDQALLK</sequence>
<dbReference type="InterPro" id="IPR008949">
    <property type="entry name" value="Isoprenoid_synthase_dom_sf"/>
</dbReference>
<name>A0A061FA71_THECC</name>
<dbReference type="InterPro" id="IPR034741">
    <property type="entry name" value="Terpene_cyclase-like_1_C"/>
</dbReference>
<evidence type="ECO:0000313" key="3">
    <source>
        <dbReference type="EMBL" id="EOY13936.1"/>
    </source>
</evidence>
<feature type="domain" description="Terpene synthase metal-binding" evidence="2">
    <location>
        <begin position="89"/>
        <end position="333"/>
    </location>
</feature>
<dbReference type="InterPro" id="IPR036965">
    <property type="entry name" value="Terpene_synth_N_sf"/>
</dbReference>
<dbReference type="GO" id="GO:0016114">
    <property type="term" value="P:terpenoid biosynthetic process"/>
    <property type="evidence" value="ECO:0007669"/>
    <property type="project" value="InterPro"/>
</dbReference>